<dbReference type="AlphaFoldDB" id="A0A2H6BT64"/>
<proteinExistence type="predicted"/>
<organism evidence="2 3">
    <name type="scientific">Microcystis aeruginosa NIES-298</name>
    <dbReference type="NCBI Taxonomy" id="449468"/>
    <lineage>
        <taxon>Bacteria</taxon>
        <taxon>Bacillati</taxon>
        <taxon>Cyanobacteriota</taxon>
        <taxon>Cyanophyceae</taxon>
        <taxon>Oscillatoriophycideae</taxon>
        <taxon>Chroococcales</taxon>
        <taxon>Microcystaceae</taxon>
        <taxon>Microcystis</taxon>
    </lineage>
</organism>
<dbReference type="SUPFAM" id="SSF52540">
    <property type="entry name" value="P-loop containing nucleoside triphosphate hydrolases"/>
    <property type="match status" value="1"/>
</dbReference>
<comment type="caution">
    <text evidence="2">The sequence shown here is derived from an EMBL/GenBank/DDBJ whole genome shotgun (WGS) entry which is preliminary data.</text>
</comment>
<accession>A0A2H6BT64</accession>
<dbReference type="RefSeq" id="WP_103112394.1">
    <property type="nucleotide sequence ID" value="NZ_BEIU01000001.1"/>
</dbReference>
<gene>
    <name evidence="2" type="ORF">BGM30_24580</name>
</gene>
<dbReference type="Proteomes" id="UP000236321">
    <property type="component" value="Unassembled WGS sequence"/>
</dbReference>
<feature type="compositionally biased region" description="Pro residues" evidence="1">
    <location>
        <begin position="1"/>
        <end position="14"/>
    </location>
</feature>
<sequence length="552" mass="62706">MSYPFPNPNSPPPSTHKKHKQGQPKKISVDLQSVLANPDDFPIKASENKIYLGQAAAYPNSKERTPFWLPTALFDSHLFIGGAIGSGKTTVLFRLISGALRWYGTVIISEAKGGVRGTKEGAAFTDLAAYLQEKDPKISVCRWPRGEYYFNPLENLLNSSERREFFEMLCQVIISQYEGMAGDLLAVIYNAAAIAEYLLVLLQNFYPPDALTLRSLVNLLSIPKQVEEALKNCKNKINFRLNSQNLTPEKKEELQEKTNLLEKIEQQLRLANFFYMDHKELVMTRRGVQIFQSLLDQEDLLTYTEPHPNLKKLSFDDILYHKTLVILSQPLSQSSSKIIGPIFLDNFLNYVLELGSNTKTKNGKDRLKTLVILDETHRLPVGKIGGSGDYLREYGIGLVEVAPTIPKDNKRWEQNKHVYQTLLSLSPGIPTLTELMRDRIPHIPPSPMVFRNYQDRQGNIFSQPERRENYDLVLGQDNPGITSRSMQLSGRFTGLLQSSFIDENRRLFWIDFEDELLANIKTLLKKALAPDATPQDKNLVDYALGLDAYRPL</sequence>
<evidence type="ECO:0000256" key="1">
    <source>
        <dbReference type="SAM" id="MobiDB-lite"/>
    </source>
</evidence>
<evidence type="ECO:0000313" key="3">
    <source>
        <dbReference type="Proteomes" id="UP000236321"/>
    </source>
</evidence>
<protein>
    <submittedName>
        <fullName evidence="2">Uncharacterized protein</fullName>
    </submittedName>
</protein>
<dbReference type="InterPro" id="IPR027417">
    <property type="entry name" value="P-loop_NTPase"/>
</dbReference>
<dbReference type="Gene3D" id="3.40.50.300">
    <property type="entry name" value="P-loop containing nucleotide triphosphate hydrolases"/>
    <property type="match status" value="1"/>
</dbReference>
<reference evidence="3" key="1">
    <citation type="submission" date="2017-12" db="EMBL/GenBank/DDBJ databases">
        <title>Improved Draft Genome Sequence of Microcystis aeruginosa NIES-298, a Microcystin-Producing Cyanobacterium from Lake Kasumigaura, Japan.</title>
        <authorList>
            <person name="Yamaguchi H."/>
            <person name="Suzuki S."/>
            <person name="Kawachi M."/>
        </authorList>
    </citation>
    <scope>NUCLEOTIDE SEQUENCE [LARGE SCALE GENOMIC DNA]</scope>
    <source>
        <strain evidence="3">NIES-298</strain>
    </source>
</reference>
<feature type="region of interest" description="Disordered" evidence="1">
    <location>
        <begin position="1"/>
        <end position="26"/>
    </location>
</feature>
<evidence type="ECO:0000313" key="2">
    <source>
        <dbReference type="EMBL" id="GBD53365.1"/>
    </source>
</evidence>
<dbReference type="EMBL" id="BEYQ01000007">
    <property type="protein sequence ID" value="GBD53365.1"/>
    <property type="molecule type" value="Genomic_DNA"/>
</dbReference>
<name>A0A2H6BT64_MICAE</name>